<protein>
    <submittedName>
        <fullName evidence="1">Uncharacterized protein</fullName>
    </submittedName>
</protein>
<dbReference type="KEGG" id="phe:Phep_0553"/>
<accession>C6Y0L5</accession>
<evidence type="ECO:0000313" key="2">
    <source>
        <dbReference type="Proteomes" id="UP000000852"/>
    </source>
</evidence>
<dbReference type="HOGENOM" id="CLU_2424293_0_0_10"/>
<reference evidence="1 2" key="1">
    <citation type="journal article" date="2009" name="Stand. Genomic Sci.">
        <title>Complete genome sequence of Pedobacter heparinus type strain (HIM 762-3).</title>
        <authorList>
            <person name="Han C."/>
            <person name="Spring S."/>
            <person name="Lapidus A."/>
            <person name="Del Rio T.G."/>
            <person name="Tice H."/>
            <person name="Copeland A."/>
            <person name="Cheng J.F."/>
            <person name="Lucas S."/>
            <person name="Chen F."/>
            <person name="Nolan M."/>
            <person name="Bruce D."/>
            <person name="Goodwin L."/>
            <person name="Pitluck S."/>
            <person name="Ivanova N."/>
            <person name="Mavromatis K."/>
            <person name="Mikhailova N."/>
            <person name="Pati A."/>
            <person name="Chen A."/>
            <person name="Palaniappan K."/>
            <person name="Land M."/>
            <person name="Hauser L."/>
            <person name="Chang Y.J."/>
            <person name="Jeffries C.C."/>
            <person name="Saunders E."/>
            <person name="Chertkov O."/>
            <person name="Brettin T."/>
            <person name="Goker M."/>
            <person name="Rohde M."/>
            <person name="Bristow J."/>
            <person name="Eisen J.A."/>
            <person name="Markowitz V."/>
            <person name="Hugenholtz P."/>
            <person name="Kyrpides N.C."/>
            <person name="Klenk H.P."/>
            <person name="Detter J.C."/>
        </authorList>
    </citation>
    <scope>NUCLEOTIDE SEQUENCE [LARGE SCALE GENOMIC DNA]</scope>
    <source>
        <strain evidence="2">ATCC 13125 / DSM 2366 / CIP 104194 / JCM 7457 / NBRC 12017 / NCIMB 9290 / NRRL B-14731 / HIM 762-3</strain>
    </source>
</reference>
<keyword evidence="2" id="KW-1185">Reference proteome</keyword>
<dbReference type="Proteomes" id="UP000000852">
    <property type="component" value="Chromosome"/>
</dbReference>
<evidence type="ECO:0000313" key="1">
    <source>
        <dbReference type="EMBL" id="ACU02776.1"/>
    </source>
</evidence>
<name>C6Y0L5_PEDHD</name>
<proteinExistence type="predicted"/>
<dbReference type="STRING" id="485917.Phep_0553"/>
<organism evidence="1 2">
    <name type="scientific">Pedobacter heparinus (strain ATCC 13125 / DSM 2366 / CIP 104194 / JCM 7457 / NBRC 12017 / NCIMB 9290 / NRRL B-14731 / HIM 762-3)</name>
    <dbReference type="NCBI Taxonomy" id="485917"/>
    <lineage>
        <taxon>Bacteria</taxon>
        <taxon>Pseudomonadati</taxon>
        <taxon>Bacteroidota</taxon>
        <taxon>Sphingobacteriia</taxon>
        <taxon>Sphingobacteriales</taxon>
        <taxon>Sphingobacteriaceae</taxon>
        <taxon>Pedobacter</taxon>
    </lineage>
</organism>
<dbReference type="AlphaFoldDB" id="C6Y0L5"/>
<gene>
    <name evidence="1" type="ordered locus">Phep_0553</name>
</gene>
<dbReference type="EMBL" id="CP001681">
    <property type="protein sequence ID" value="ACU02776.1"/>
    <property type="molecule type" value="Genomic_DNA"/>
</dbReference>
<sequence>MKKLRLNKSFISNLTRDEAGKIMGGNDATWEECSDRCSDYCTTPTYGDDATCYTAGAGCPGTGSYGCATDNGCQSDLCPDSLQMTECGPIC</sequence>